<feature type="active site" description="Proton acceptor" evidence="4">
    <location>
        <position position="158"/>
    </location>
</feature>
<dbReference type="EMBL" id="JBFYGN010000005">
    <property type="protein sequence ID" value="MEX8192408.1"/>
    <property type="molecule type" value="Genomic_DNA"/>
</dbReference>
<dbReference type="SUPFAM" id="SSF52151">
    <property type="entry name" value="FabD/lysophospholipase-like"/>
    <property type="match status" value="1"/>
</dbReference>
<accession>A0ABV3ZS77</accession>
<keyword evidence="8" id="KW-1185">Reference proteome</keyword>
<keyword evidence="3 4" id="KW-0443">Lipid metabolism</keyword>
<protein>
    <submittedName>
        <fullName evidence="7">Patatin-like phospholipase family protein</fullName>
    </submittedName>
</protein>
<evidence type="ECO:0000256" key="4">
    <source>
        <dbReference type="PROSITE-ProRule" id="PRU01161"/>
    </source>
</evidence>
<reference evidence="7 8" key="1">
    <citation type="journal article" date="2013" name="Int. J. Syst. Evol. Microbiol.">
        <title>Comamonas guangdongensis sp. nov., isolated from subterranean forest sediment, and emended description of the genus Comamonas.</title>
        <authorList>
            <person name="Zhang J."/>
            <person name="Wang Y."/>
            <person name="Zhou S."/>
            <person name="Wu C."/>
            <person name="He J."/>
            <person name="Li F."/>
        </authorList>
    </citation>
    <scope>NUCLEOTIDE SEQUENCE [LARGE SCALE GENOMIC DNA]</scope>
    <source>
        <strain evidence="7 8">CCTCC AB2011133</strain>
    </source>
</reference>
<dbReference type="InterPro" id="IPR016035">
    <property type="entry name" value="Acyl_Trfase/lysoPLipase"/>
</dbReference>
<sequence>MSRLRRKPVVGLALGSGSARGWAHFGVLHALREAGIAPDIICGTSIGSLVGATYAAGEMDSFENWVLGLGKRKVFGFMDFNLGGGLLKGEKIIEFWRENFVQETMEELGAPFGCVATDLQTGAEVWLRKGSIAEAVRASIALPGLFTPVMHEGRLLVDGGLVNPVPVSLARAMGADIVIAVDLNADIMRRHMRQQGPRDSELRVQSREVSLSELQLEAELPVDGDGAPPQSPVAEPAGWSGKWRRSVSSVKTLSASVMRRGQKSEGDAEDDEPPRIPSLTNVLLASINIMQMRITRSRMAGDPAEVLIAPRVSHIGQMDFHQGRKSIDEGYAAAQLAMPALRGWGL</sequence>
<evidence type="ECO:0000313" key="8">
    <source>
        <dbReference type="Proteomes" id="UP001561046"/>
    </source>
</evidence>
<feature type="region of interest" description="Disordered" evidence="5">
    <location>
        <begin position="254"/>
        <end position="276"/>
    </location>
</feature>
<dbReference type="Pfam" id="PF01734">
    <property type="entry name" value="Patatin"/>
    <property type="match status" value="1"/>
</dbReference>
<name>A0ABV3ZS77_9BURK</name>
<dbReference type="Gene3D" id="3.40.1090.10">
    <property type="entry name" value="Cytosolic phospholipase A2 catalytic domain"/>
    <property type="match status" value="1"/>
</dbReference>
<proteinExistence type="predicted"/>
<dbReference type="InterPro" id="IPR002641">
    <property type="entry name" value="PNPLA_dom"/>
</dbReference>
<feature type="active site" description="Nucleophile" evidence="4">
    <location>
        <position position="45"/>
    </location>
</feature>
<dbReference type="PANTHER" id="PTHR14226:SF76">
    <property type="entry name" value="NTE FAMILY PROTEIN RSSA"/>
    <property type="match status" value="1"/>
</dbReference>
<dbReference type="PANTHER" id="PTHR14226">
    <property type="entry name" value="NEUROPATHY TARGET ESTERASE/SWISS CHEESE D.MELANOGASTER"/>
    <property type="match status" value="1"/>
</dbReference>
<evidence type="ECO:0000256" key="2">
    <source>
        <dbReference type="ARBA" id="ARBA00022963"/>
    </source>
</evidence>
<evidence type="ECO:0000256" key="5">
    <source>
        <dbReference type="SAM" id="MobiDB-lite"/>
    </source>
</evidence>
<organism evidence="7 8">
    <name type="scientific">Comamonas guangdongensis</name>
    <dbReference type="NCBI Taxonomy" id="510515"/>
    <lineage>
        <taxon>Bacteria</taxon>
        <taxon>Pseudomonadati</taxon>
        <taxon>Pseudomonadota</taxon>
        <taxon>Betaproteobacteria</taxon>
        <taxon>Burkholderiales</taxon>
        <taxon>Comamonadaceae</taxon>
        <taxon>Comamonas</taxon>
    </lineage>
</organism>
<feature type="domain" description="PNPLA" evidence="6">
    <location>
        <begin position="12"/>
        <end position="171"/>
    </location>
</feature>
<keyword evidence="2 4" id="KW-0442">Lipid degradation</keyword>
<dbReference type="Proteomes" id="UP001561046">
    <property type="component" value="Unassembled WGS sequence"/>
</dbReference>
<comment type="caution">
    <text evidence="7">The sequence shown here is derived from an EMBL/GenBank/DDBJ whole genome shotgun (WGS) entry which is preliminary data.</text>
</comment>
<gene>
    <name evidence="7" type="ORF">AB6724_06105</name>
</gene>
<comment type="caution">
    <text evidence="4">Lacks conserved residue(s) required for the propagation of feature annotation.</text>
</comment>
<dbReference type="RefSeq" id="WP_369337610.1">
    <property type="nucleotide sequence ID" value="NZ_JBFYGN010000005.1"/>
</dbReference>
<evidence type="ECO:0000256" key="1">
    <source>
        <dbReference type="ARBA" id="ARBA00022801"/>
    </source>
</evidence>
<dbReference type="PROSITE" id="PS51635">
    <property type="entry name" value="PNPLA"/>
    <property type="match status" value="1"/>
</dbReference>
<feature type="region of interest" description="Disordered" evidence="5">
    <location>
        <begin position="219"/>
        <end position="241"/>
    </location>
</feature>
<evidence type="ECO:0000259" key="6">
    <source>
        <dbReference type="PROSITE" id="PS51635"/>
    </source>
</evidence>
<evidence type="ECO:0000313" key="7">
    <source>
        <dbReference type="EMBL" id="MEX8192408.1"/>
    </source>
</evidence>
<dbReference type="InterPro" id="IPR050301">
    <property type="entry name" value="NTE"/>
</dbReference>
<evidence type="ECO:0000256" key="3">
    <source>
        <dbReference type="ARBA" id="ARBA00023098"/>
    </source>
</evidence>
<feature type="short sequence motif" description="DGA/G" evidence="4">
    <location>
        <begin position="158"/>
        <end position="160"/>
    </location>
</feature>
<keyword evidence="1 4" id="KW-0378">Hydrolase</keyword>
<feature type="short sequence motif" description="GXSXG" evidence="4">
    <location>
        <begin position="43"/>
        <end position="47"/>
    </location>
</feature>